<gene>
    <name evidence="2" type="ORF">ACHAW5_003620</name>
</gene>
<evidence type="ECO:0000313" key="2">
    <source>
        <dbReference type="EMBL" id="KAL3784940.1"/>
    </source>
</evidence>
<feature type="region of interest" description="Disordered" evidence="1">
    <location>
        <begin position="1"/>
        <end position="38"/>
    </location>
</feature>
<proteinExistence type="predicted"/>
<name>A0ABD3PA06_9STRA</name>
<evidence type="ECO:0000256" key="1">
    <source>
        <dbReference type="SAM" id="MobiDB-lite"/>
    </source>
</evidence>
<evidence type="ECO:0000313" key="3">
    <source>
        <dbReference type="Proteomes" id="UP001530315"/>
    </source>
</evidence>
<dbReference type="AlphaFoldDB" id="A0ABD3PA06"/>
<protein>
    <recommendedName>
        <fullName evidence="4">Mitochondrial fission process protein 1</fullName>
    </recommendedName>
</protein>
<feature type="compositionally biased region" description="Low complexity" evidence="1">
    <location>
        <begin position="17"/>
        <end position="29"/>
    </location>
</feature>
<comment type="caution">
    <text evidence="2">The sequence shown here is derived from an EMBL/GenBank/DDBJ whole genome shotgun (WGS) entry which is preliminary data.</text>
</comment>
<dbReference type="Proteomes" id="UP001530315">
    <property type="component" value="Unassembled WGS sequence"/>
</dbReference>
<evidence type="ECO:0008006" key="4">
    <source>
        <dbReference type="Google" id="ProtNLM"/>
    </source>
</evidence>
<dbReference type="EMBL" id="JALLAZ020000912">
    <property type="protein sequence ID" value="KAL3784940.1"/>
    <property type="molecule type" value="Genomic_DNA"/>
</dbReference>
<sequence>MTNNSNVCPPPAEDGPTTATTSRTTTTTAPLDDPVDYHGVSSSVGESASGIFRGIAASLRKAARAAGEARPLAFASEGAVAGDAVIPRWAYYGAWGLSGLAIGADVYNRYDDAPAETKSATALYWTAFHVPASLVVPAMIVHRVAHLAEGVARDPGGIARGWSPRARAFAPVAAAMISIVPVVPTVDYAAEAIMEPTLGRYLGLEFHHHDHRRRGGGGGGEDSASTEEDKGIPR</sequence>
<feature type="region of interest" description="Disordered" evidence="1">
    <location>
        <begin position="210"/>
        <end position="234"/>
    </location>
</feature>
<reference evidence="2 3" key="1">
    <citation type="submission" date="2024-10" db="EMBL/GenBank/DDBJ databases">
        <title>Updated reference genomes for cyclostephanoid diatoms.</title>
        <authorList>
            <person name="Roberts W.R."/>
            <person name="Alverson A.J."/>
        </authorList>
    </citation>
    <scope>NUCLEOTIDE SEQUENCE [LARGE SCALE GENOMIC DNA]</scope>
    <source>
        <strain evidence="2 3">AJA276-08</strain>
    </source>
</reference>
<accession>A0ABD3PA06</accession>
<keyword evidence="3" id="KW-1185">Reference proteome</keyword>
<organism evidence="2 3">
    <name type="scientific">Stephanodiscus triporus</name>
    <dbReference type="NCBI Taxonomy" id="2934178"/>
    <lineage>
        <taxon>Eukaryota</taxon>
        <taxon>Sar</taxon>
        <taxon>Stramenopiles</taxon>
        <taxon>Ochrophyta</taxon>
        <taxon>Bacillariophyta</taxon>
        <taxon>Coscinodiscophyceae</taxon>
        <taxon>Thalassiosirophycidae</taxon>
        <taxon>Stephanodiscales</taxon>
        <taxon>Stephanodiscaceae</taxon>
        <taxon>Stephanodiscus</taxon>
    </lineage>
</organism>